<dbReference type="AlphaFoldDB" id="A0AAW7YRM5"/>
<evidence type="ECO:0000259" key="2">
    <source>
        <dbReference type="PROSITE" id="PS50943"/>
    </source>
</evidence>
<keyword evidence="1" id="KW-0238">DNA-binding</keyword>
<accession>A0AAW7YRM5</accession>
<dbReference type="PANTHER" id="PTHR46558">
    <property type="entry name" value="TRACRIPTIONAL REGULATORY PROTEIN-RELATED-RELATED"/>
    <property type="match status" value="1"/>
</dbReference>
<dbReference type="PROSITE" id="PS50943">
    <property type="entry name" value="HTH_CROC1"/>
    <property type="match status" value="1"/>
</dbReference>
<comment type="caution">
    <text evidence="3">The sequence shown here is derived from an EMBL/GenBank/DDBJ whole genome shotgun (WGS) entry which is preliminary data.</text>
</comment>
<dbReference type="PANTHER" id="PTHR46558:SF5">
    <property type="entry name" value="TRANSCRIPTION REGULATOR"/>
    <property type="match status" value="1"/>
</dbReference>
<sequence length="66" mass="7765">MNALNRVKQYRAHQKMSQLELARRIGVSRQTINMIENDKYNPSLKLCINIAKTLSVTLNDLFWEDE</sequence>
<dbReference type="GO" id="GO:0003677">
    <property type="term" value="F:DNA binding"/>
    <property type="evidence" value="ECO:0007669"/>
    <property type="project" value="UniProtKB-KW"/>
</dbReference>
<reference evidence="3" key="1">
    <citation type="submission" date="2023-07" db="EMBL/GenBank/DDBJ databases">
        <title>Genome content predicts the carbon catabolic preferences of heterotrophic bacteria.</title>
        <authorList>
            <person name="Gralka M."/>
        </authorList>
    </citation>
    <scope>NUCLEOTIDE SEQUENCE</scope>
    <source>
        <strain evidence="3">E2R20</strain>
    </source>
</reference>
<dbReference type="Pfam" id="PF01381">
    <property type="entry name" value="HTH_3"/>
    <property type="match status" value="1"/>
</dbReference>
<evidence type="ECO:0000313" key="3">
    <source>
        <dbReference type="EMBL" id="MDO6574851.1"/>
    </source>
</evidence>
<dbReference type="EMBL" id="JAUOQO010000014">
    <property type="protein sequence ID" value="MDO6574851.1"/>
    <property type="molecule type" value="Genomic_DNA"/>
</dbReference>
<feature type="domain" description="HTH cro/C1-type" evidence="2">
    <location>
        <begin position="7"/>
        <end position="61"/>
    </location>
</feature>
<dbReference type="Proteomes" id="UP001170310">
    <property type="component" value="Unassembled WGS sequence"/>
</dbReference>
<evidence type="ECO:0000256" key="1">
    <source>
        <dbReference type="ARBA" id="ARBA00023125"/>
    </source>
</evidence>
<proteinExistence type="predicted"/>
<dbReference type="Gene3D" id="1.10.260.40">
    <property type="entry name" value="lambda repressor-like DNA-binding domains"/>
    <property type="match status" value="1"/>
</dbReference>
<dbReference type="SMART" id="SM00530">
    <property type="entry name" value="HTH_XRE"/>
    <property type="match status" value="1"/>
</dbReference>
<dbReference type="InterPro" id="IPR001387">
    <property type="entry name" value="Cro/C1-type_HTH"/>
</dbReference>
<evidence type="ECO:0000313" key="4">
    <source>
        <dbReference type="Proteomes" id="UP001170310"/>
    </source>
</evidence>
<gene>
    <name evidence="3" type="ORF">Q4528_12005</name>
</gene>
<protein>
    <submittedName>
        <fullName evidence="3">Helix-turn-helix transcriptional regulator</fullName>
    </submittedName>
</protein>
<dbReference type="CDD" id="cd00093">
    <property type="entry name" value="HTH_XRE"/>
    <property type="match status" value="1"/>
</dbReference>
<organism evidence="3 4">
    <name type="scientific">Staphylococcus pasteuri_A</name>
    <dbReference type="NCBI Taxonomy" id="3062664"/>
    <lineage>
        <taxon>Bacteria</taxon>
        <taxon>Bacillati</taxon>
        <taxon>Bacillota</taxon>
        <taxon>Bacilli</taxon>
        <taxon>Bacillales</taxon>
        <taxon>Staphylococcaceae</taxon>
        <taxon>Staphylococcus</taxon>
    </lineage>
</organism>
<dbReference type="SUPFAM" id="SSF47413">
    <property type="entry name" value="lambda repressor-like DNA-binding domains"/>
    <property type="match status" value="1"/>
</dbReference>
<keyword evidence="4" id="KW-1185">Reference proteome</keyword>
<name>A0AAW7YRM5_9STAP</name>
<dbReference type="InterPro" id="IPR010982">
    <property type="entry name" value="Lambda_DNA-bd_dom_sf"/>
</dbReference>